<feature type="domain" description="Pyrrolo-quinoline quinone repeat" evidence="1">
    <location>
        <begin position="256"/>
        <end position="353"/>
    </location>
</feature>
<dbReference type="Pfam" id="PF13360">
    <property type="entry name" value="PQQ_2"/>
    <property type="match status" value="2"/>
</dbReference>
<organism evidence="2 3">
    <name type="scientific">Nonomuraea longispora</name>
    <dbReference type="NCBI Taxonomy" id="1848320"/>
    <lineage>
        <taxon>Bacteria</taxon>
        <taxon>Bacillati</taxon>
        <taxon>Actinomycetota</taxon>
        <taxon>Actinomycetes</taxon>
        <taxon>Streptosporangiales</taxon>
        <taxon>Streptosporangiaceae</taxon>
        <taxon>Nonomuraea</taxon>
    </lineage>
</organism>
<evidence type="ECO:0000259" key="1">
    <source>
        <dbReference type="Pfam" id="PF13360"/>
    </source>
</evidence>
<dbReference type="InterPro" id="IPR015943">
    <property type="entry name" value="WD40/YVTN_repeat-like_dom_sf"/>
</dbReference>
<dbReference type="PANTHER" id="PTHR34512:SF30">
    <property type="entry name" value="OUTER MEMBRANE PROTEIN ASSEMBLY FACTOR BAMB"/>
    <property type="match status" value="1"/>
</dbReference>
<dbReference type="SUPFAM" id="SSF50998">
    <property type="entry name" value="Quinoprotein alcohol dehydrogenase-like"/>
    <property type="match status" value="1"/>
</dbReference>
<evidence type="ECO:0000313" key="3">
    <source>
        <dbReference type="Proteomes" id="UP000295157"/>
    </source>
</evidence>
<sequence length="471" mass="51000">MHRRPHRGLAYGMLALVVTGCSGGGTPAETAPSAPVRTIVAGTPSPSPTRPAAAETAWSIGMKDDGDTHWRDAQLFSAGGRFMVTAGEQLRGITDKGKQAWKRTFREEPEISVADGVVIAVHRKGGKQSWPPPKVVMGIDPANGRTLWKATSSPYESVVGGMVYTPVCRGEQTERHDDCRLSARDPRTGQVRWTISAEHVATVTGRSGDVLTMTTRPKGYRGKHWLMTLDAASGGRLGVRVEKERFGGELLYPRGQKRVSGPTYLAGGLVIMSSRSGQVRTFKEMCRLDMVALNASTGAKKWKKRIRLADAEQDRGCRSALPDVAADGRGLFGVDERGHPLVFDLEKGRVRWTGEKPGTIVAGDARTALVEEQADGKKTLTLYDLSSGEARWSDGVPLQLWGEIHATMVGNRLLVHPDDCSRDRCYVRVYDLAKGPLDTVPTGEYAGAGDGWVATRETSGETTTFSLSRTG</sequence>
<accession>A0A4R4NB24</accession>
<dbReference type="EMBL" id="SMJZ01000070">
    <property type="protein sequence ID" value="TDC05414.1"/>
    <property type="molecule type" value="Genomic_DNA"/>
</dbReference>
<dbReference type="Gene3D" id="2.130.10.10">
    <property type="entry name" value="YVTN repeat-like/Quinoprotein amine dehydrogenase"/>
    <property type="match status" value="1"/>
</dbReference>
<proteinExistence type="predicted"/>
<feature type="domain" description="Pyrrolo-quinoline quinone repeat" evidence="1">
    <location>
        <begin position="71"/>
        <end position="196"/>
    </location>
</feature>
<evidence type="ECO:0000313" key="2">
    <source>
        <dbReference type="EMBL" id="TDC05414.1"/>
    </source>
</evidence>
<dbReference type="InterPro" id="IPR018391">
    <property type="entry name" value="PQQ_b-propeller_rpt"/>
</dbReference>
<dbReference type="InterPro" id="IPR011047">
    <property type="entry name" value="Quinoprotein_ADH-like_sf"/>
</dbReference>
<dbReference type="SMART" id="SM00564">
    <property type="entry name" value="PQQ"/>
    <property type="match status" value="3"/>
</dbReference>
<dbReference type="RefSeq" id="WP_132334036.1">
    <property type="nucleotide sequence ID" value="NZ_SMJZ01000070.1"/>
</dbReference>
<dbReference type="Proteomes" id="UP000295157">
    <property type="component" value="Unassembled WGS sequence"/>
</dbReference>
<gene>
    <name evidence="2" type="ORF">E1267_19645</name>
</gene>
<dbReference type="OrthoDB" id="4541885at2"/>
<protein>
    <recommendedName>
        <fullName evidence="1">Pyrrolo-quinoline quinone repeat domain-containing protein</fullName>
    </recommendedName>
</protein>
<dbReference type="PANTHER" id="PTHR34512">
    <property type="entry name" value="CELL SURFACE PROTEIN"/>
    <property type="match status" value="1"/>
</dbReference>
<reference evidence="2 3" key="1">
    <citation type="submission" date="2019-02" db="EMBL/GenBank/DDBJ databases">
        <title>Draft genome sequences of novel Actinobacteria.</title>
        <authorList>
            <person name="Sahin N."/>
            <person name="Ay H."/>
            <person name="Saygin H."/>
        </authorList>
    </citation>
    <scope>NUCLEOTIDE SEQUENCE [LARGE SCALE GENOMIC DNA]</scope>
    <source>
        <strain evidence="2 3">KC201</strain>
    </source>
</reference>
<comment type="caution">
    <text evidence="2">The sequence shown here is derived from an EMBL/GenBank/DDBJ whole genome shotgun (WGS) entry which is preliminary data.</text>
</comment>
<dbReference type="AlphaFoldDB" id="A0A4R4NB24"/>
<dbReference type="PROSITE" id="PS51257">
    <property type="entry name" value="PROKAR_LIPOPROTEIN"/>
    <property type="match status" value="1"/>
</dbReference>
<keyword evidence="3" id="KW-1185">Reference proteome</keyword>
<dbReference type="InterPro" id="IPR002372">
    <property type="entry name" value="PQQ_rpt_dom"/>
</dbReference>
<name>A0A4R4NB24_9ACTN</name>